<feature type="chain" id="PRO_5004577313" evidence="10">
    <location>
        <begin position="29"/>
        <end position="126"/>
    </location>
</feature>
<evidence type="ECO:0000256" key="2">
    <source>
        <dbReference type="ARBA" id="ARBA00004370"/>
    </source>
</evidence>
<dbReference type="Proteomes" id="UP000015102">
    <property type="component" value="Unassembled WGS sequence"/>
</dbReference>
<name>T1H1Q1_MEGSC</name>
<dbReference type="STRING" id="36166.T1H1Q1"/>
<dbReference type="GO" id="GO:0016020">
    <property type="term" value="C:membrane"/>
    <property type="evidence" value="ECO:0007669"/>
    <property type="project" value="UniProtKB-SubCell"/>
</dbReference>
<dbReference type="InterPro" id="IPR036909">
    <property type="entry name" value="Cyt_c-like_dom_sf"/>
</dbReference>
<dbReference type="GO" id="GO:0009055">
    <property type="term" value="F:electron transfer activity"/>
    <property type="evidence" value="ECO:0007669"/>
    <property type="project" value="InterPro"/>
</dbReference>
<evidence type="ECO:0000256" key="1">
    <source>
        <dbReference type="ARBA" id="ARBA00002555"/>
    </source>
</evidence>
<keyword evidence="6" id="KW-0479">Metal-binding</keyword>
<dbReference type="PANTHER" id="PTHR10266">
    <property type="entry name" value="CYTOCHROME C1"/>
    <property type="match status" value="1"/>
</dbReference>
<dbReference type="EMBL" id="CAQQ02025708">
    <property type="status" value="NOT_ANNOTATED_CDS"/>
    <property type="molecule type" value="Genomic_DNA"/>
</dbReference>
<evidence type="ECO:0000256" key="6">
    <source>
        <dbReference type="ARBA" id="ARBA00022723"/>
    </source>
</evidence>
<evidence type="ECO:0000313" key="11">
    <source>
        <dbReference type="EnsemblMetazoa" id="MESCA010118-PA"/>
    </source>
</evidence>
<dbReference type="Pfam" id="PF02167">
    <property type="entry name" value="Cytochrom_C1"/>
    <property type="match status" value="1"/>
</dbReference>
<dbReference type="GO" id="GO:0046872">
    <property type="term" value="F:metal ion binding"/>
    <property type="evidence" value="ECO:0007669"/>
    <property type="project" value="UniProtKB-KW"/>
</dbReference>
<evidence type="ECO:0000256" key="7">
    <source>
        <dbReference type="ARBA" id="ARBA00022989"/>
    </source>
</evidence>
<comment type="similarity">
    <text evidence="3">Belongs to the cytochrome c family.</text>
</comment>
<feature type="signal peptide" evidence="10">
    <location>
        <begin position="1"/>
        <end position="28"/>
    </location>
</feature>
<dbReference type="EnsemblMetazoa" id="MESCA010118-RA">
    <property type="protein sequence ID" value="MESCA010118-PA"/>
    <property type="gene ID" value="MESCA010118"/>
</dbReference>
<keyword evidence="10" id="KW-0732">Signal</keyword>
<comment type="subcellular location">
    <subcellularLocation>
        <location evidence="2">Membrane</location>
    </subcellularLocation>
</comment>
<dbReference type="AlphaFoldDB" id="T1H1Q1"/>
<dbReference type="GO" id="GO:0005739">
    <property type="term" value="C:mitochondrion"/>
    <property type="evidence" value="ECO:0007669"/>
    <property type="project" value="GOC"/>
</dbReference>
<evidence type="ECO:0000256" key="4">
    <source>
        <dbReference type="ARBA" id="ARBA00022617"/>
    </source>
</evidence>
<dbReference type="GO" id="GO:0006122">
    <property type="term" value="P:mitochondrial electron transport, ubiquinol to cytochrome c"/>
    <property type="evidence" value="ECO:0007669"/>
    <property type="project" value="TreeGrafter"/>
</dbReference>
<comment type="function">
    <text evidence="1">Electron carrier protein. The oxidized form of the cytochrome c heme group can accept an electron from the heme group of the cytochrome c1 subunit of cytochrome reductase. Cytochrome c then transfers this electron to the cytochrome oxidase complex, the final protein carrier in the mitochondrial electron-transport chain.</text>
</comment>
<dbReference type="HOGENOM" id="CLU_1984118_0_0_1"/>
<dbReference type="PANTHER" id="PTHR10266:SF3">
    <property type="entry name" value="CYTOCHROME C1, HEME PROTEIN, MITOCHONDRIAL"/>
    <property type="match status" value="1"/>
</dbReference>
<dbReference type="Gene3D" id="1.10.760.10">
    <property type="entry name" value="Cytochrome c-like domain"/>
    <property type="match status" value="1"/>
</dbReference>
<evidence type="ECO:0000256" key="10">
    <source>
        <dbReference type="SAM" id="SignalP"/>
    </source>
</evidence>
<reference evidence="12" key="1">
    <citation type="submission" date="2013-02" db="EMBL/GenBank/DDBJ databases">
        <authorList>
            <person name="Hughes D."/>
        </authorList>
    </citation>
    <scope>NUCLEOTIDE SEQUENCE</scope>
    <source>
        <strain>Durham</strain>
        <strain evidence="12">NC isolate 2 -- Noor lab</strain>
    </source>
</reference>
<proteinExistence type="inferred from homology"/>
<evidence type="ECO:0000256" key="8">
    <source>
        <dbReference type="ARBA" id="ARBA00023004"/>
    </source>
</evidence>
<keyword evidence="7" id="KW-1133">Transmembrane helix</keyword>
<evidence type="ECO:0000256" key="9">
    <source>
        <dbReference type="ARBA" id="ARBA00023136"/>
    </source>
</evidence>
<dbReference type="PRINTS" id="PR00603">
    <property type="entry name" value="CYTOCHROMEC1"/>
</dbReference>
<protein>
    <submittedName>
        <fullName evidence="11">Uncharacterized protein</fullName>
    </submittedName>
</protein>
<evidence type="ECO:0000313" key="12">
    <source>
        <dbReference type="Proteomes" id="UP000015102"/>
    </source>
</evidence>
<keyword evidence="5" id="KW-0812">Transmembrane</keyword>
<evidence type="ECO:0000256" key="3">
    <source>
        <dbReference type="ARBA" id="ARBA00006488"/>
    </source>
</evidence>
<accession>T1H1Q1</accession>
<dbReference type="SUPFAM" id="SSF46626">
    <property type="entry name" value="Cytochrome c"/>
    <property type="match status" value="1"/>
</dbReference>
<keyword evidence="9" id="KW-0472">Membrane</keyword>
<dbReference type="InterPro" id="IPR002326">
    <property type="entry name" value="Cyt_c1"/>
</dbReference>
<sequence length="126" mass="13557">MKYKNKFALHATQCVASLTVIWLEAALAANNGAYPPELSYIVSARKGAALAANNGAYVSARKGGENYIFALLTGYCDGPASVVLREGQYFSPYFAAGAMNRNGWNSSLSIGQGCCYILEMDLRTRV</sequence>
<keyword evidence="12" id="KW-1185">Reference proteome</keyword>
<reference evidence="11" key="2">
    <citation type="submission" date="2015-06" db="UniProtKB">
        <authorList>
            <consortium name="EnsemblMetazoa"/>
        </authorList>
    </citation>
    <scope>IDENTIFICATION</scope>
</reference>
<dbReference type="GO" id="GO:0020037">
    <property type="term" value="F:heme binding"/>
    <property type="evidence" value="ECO:0007669"/>
    <property type="project" value="InterPro"/>
</dbReference>
<keyword evidence="8" id="KW-0408">Iron</keyword>
<evidence type="ECO:0000256" key="5">
    <source>
        <dbReference type="ARBA" id="ARBA00022692"/>
    </source>
</evidence>
<organism evidence="11 12">
    <name type="scientific">Megaselia scalaris</name>
    <name type="common">Humpbacked fly</name>
    <name type="synonym">Phora scalaris</name>
    <dbReference type="NCBI Taxonomy" id="36166"/>
    <lineage>
        <taxon>Eukaryota</taxon>
        <taxon>Metazoa</taxon>
        <taxon>Ecdysozoa</taxon>
        <taxon>Arthropoda</taxon>
        <taxon>Hexapoda</taxon>
        <taxon>Insecta</taxon>
        <taxon>Pterygota</taxon>
        <taxon>Neoptera</taxon>
        <taxon>Endopterygota</taxon>
        <taxon>Diptera</taxon>
        <taxon>Brachycera</taxon>
        <taxon>Muscomorpha</taxon>
        <taxon>Platypezoidea</taxon>
        <taxon>Phoridae</taxon>
        <taxon>Megaseliini</taxon>
        <taxon>Megaselia</taxon>
    </lineage>
</organism>
<keyword evidence="4" id="KW-0349">Heme</keyword>
<dbReference type="EMBL" id="CAQQ02025707">
    <property type="status" value="NOT_ANNOTATED_CDS"/>
    <property type="molecule type" value="Genomic_DNA"/>
</dbReference>